<feature type="repeat" description="ANK" evidence="3">
    <location>
        <begin position="372"/>
        <end position="404"/>
    </location>
</feature>
<reference evidence="4 5" key="1">
    <citation type="submission" date="2019-07" db="EMBL/GenBank/DDBJ databases">
        <title>The First High-Quality Draft Genome Sequence of the Causal Agent of the Current Panama Disease Epidemic.</title>
        <authorList>
            <person name="Warmington R.J."/>
            <person name="Kay W."/>
            <person name="Jeffries A."/>
            <person name="Bebber D."/>
            <person name="Moore K."/>
            <person name="Studholme D.J."/>
        </authorList>
    </citation>
    <scope>NUCLEOTIDE SEQUENCE [LARGE SCALE GENOMIC DNA]</scope>
    <source>
        <strain evidence="4 5">TR4</strain>
    </source>
</reference>
<dbReference type="AlphaFoldDB" id="A0A5C6SC76"/>
<comment type="caution">
    <text evidence="4">The sequence shown here is derived from an EMBL/GenBank/DDBJ whole genome shotgun (WGS) entry which is preliminary data.</text>
</comment>
<dbReference type="GO" id="GO:0005737">
    <property type="term" value="C:cytoplasm"/>
    <property type="evidence" value="ECO:0007669"/>
    <property type="project" value="TreeGrafter"/>
</dbReference>
<dbReference type="PROSITE" id="PS50088">
    <property type="entry name" value="ANK_REPEAT"/>
    <property type="match status" value="3"/>
</dbReference>
<dbReference type="InterPro" id="IPR002110">
    <property type="entry name" value="Ankyrin_rpt"/>
</dbReference>
<evidence type="ECO:0000313" key="5">
    <source>
        <dbReference type="Proteomes" id="UP000321331"/>
    </source>
</evidence>
<dbReference type="Proteomes" id="UP000321331">
    <property type="component" value="Unassembled WGS sequence"/>
</dbReference>
<keyword evidence="2 3" id="KW-0040">ANK repeat</keyword>
<dbReference type="PROSITE" id="PS50297">
    <property type="entry name" value="ANK_REP_REGION"/>
    <property type="match status" value="1"/>
</dbReference>
<proteinExistence type="predicted"/>
<dbReference type="InterPro" id="IPR036770">
    <property type="entry name" value="Ankyrin_rpt-contain_sf"/>
</dbReference>
<feature type="repeat" description="ANK" evidence="3">
    <location>
        <begin position="407"/>
        <end position="439"/>
    </location>
</feature>
<dbReference type="InterPro" id="IPR051631">
    <property type="entry name" value="Ankyrin-KH/SAM_domain"/>
</dbReference>
<gene>
    <name evidence="4" type="ORF">FocTR4_00015941</name>
</gene>
<dbReference type="SMART" id="SM00248">
    <property type="entry name" value="ANK"/>
    <property type="match status" value="4"/>
</dbReference>
<keyword evidence="1" id="KW-0677">Repeat</keyword>
<dbReference type="EMBL" id="VMNF01000015">
    <property type="protein sequence ID" value="TXB95468.1"/>
    <property type="molecule type" value="Genomic_DNA"/>
</dbReference>
<evidence type="ECO:0000256" key="2">
    <source>
        <dbReference type="ARBA" id="ARBA00023043"/>
    </source>
</evidence>
<sequence>MIQNKAILSSKDVAGLSSRCLHKGLKEAISAGGDPNDEDGYGRTALRCAMNFHYPDNQKGRTDSSVFFDEEDQTDGCLPFDYEDTRVARRLTVKLLIQAGAQMTGGEVVRAICLRDQPLLLFLLQHGGTLTDIDNTGRGCLEAEIEARNDPSLQEALEMQEFAIDAGPFCAAIQRQNWALVERLFERAHQPTSCHLLEGTAVGLAAKSGQLTIMEKFLTRFSRHSVLTSAILPVRFGLDNIEVYNEHCNRAGFWRTPPNEEGEHIHIEGSLLTLAALGQDTSGFRELLRRGCCMDTIAWSIVAESEKSSDYLHLLREFGTGFGTSTKHDIELKTALCKSIDKGNHDVTRYLVEVGADVNEFDIHASKFNTAKQLSPLQLAAKKNDIDMALYLLEKGAKVNAPPAFYQGATALQFASIGGCLGFTRHLLQLGARINVRGSARLGRSALEGAAEHGRLDTLALLVHHGAVTTGRGRQQLINSVAYAQVRAHNTAAEWLKDNCGWTVADQDLLELDNVHGSNISLIIIVLSPLSLIPKKVAARLRRKEAWSLNAIDIKHTPTSPPFYDEFGCNLAGEVTELCHGAVYHMVALGLFLGIVTLSAKSVAQGNCETSLGSSSVGVLRTSTSTRVETLTLTDKIISQRTSTVRRNTTTTTIRATITKLATVAASPEATIATITVTRPTLVNRTKTTTKTMTNKNTITTTSFFDVTISRKPGFTAIGDSKEMESPDGKAKTSKIGKDARLFSHPLGVYCTEDMPIKKTVTSTSFRVQTQNATKHSTKTHTLTCRTTIVETQYPSGLDTTVTTTVRPIETVFVSPTRTRIVNETVTLERQIPRNTHYHVCSKPGKNILGWAPDRRMIREWTHQDHEVNPTEVKVGDYISCCNECMKRPFCQISFFGKPPDATRDVPESCYMYITQNRNQCLDGAQPVYAKYIGDGKQAQLMGFNSWEAPYYTFSNGPCGQLKYGGQLPLVWWR</sequence>
<dbReference type="PANTHER" id="PTHR23206">
    <property type="entry name" value="MASK PROTEIN"/>
    <property type="match status" value="1"/>
</dbReference>
<evidence type="ECO:0000256" key="1">
    <source>
        <dbReference type="ARBA" id="ARBA00022737"/>
    </source>
</evidence>
<evidence type="ECO:0000256" key="3">
    <source>
        <dbReference type="PROSITE-ProRule" id="PRU00023"/>
    </source>
</evidence>
<dbReference type="SUPFAM" id="SSF48403">
    <property type="entry name" value="Ankyrin repeat"/>
    <property type="match status" value="1"/>
</dbReference>
<dbReference type="Pfam" id="PF12796">
    <property type="entry name" value="Ank_2"/>
    <property type="match status" value="1"/>
</dbReference>
<name>A0A5C6SC76_FUSOC</name>
<organism evidence="4 5">
    <name type="scientific">Fusarium oxysporum f. sp. cubense</name>
    <dbReference type="NCBI Taxonomy" id="61366"/>
    <lineage>
        <taxon>Eukaryota</taxon>
        <taxon>Fungi</taxon>
        <taxon>Dikarya</taxon>
        <taxon>Ascomycota</taxon>
        <taxon>Pezizomycotina</taxon>
        <taxon>Sordariomycetes</taxon>
        <taxon>Hypocreomycetidae</taxon>
        <taxon>Hypocreales</taxon>
        <taxon>Nectriaceae</taxon>
        <taxon>Fusarium</taxon>
        <taxon>Fusarium oxysporum species complex</taxon>
    </lineage>
</organism>
<accession>A0A5C6SC76</accession>
<dbReference type="Gene3D" id="1.25.40.20">
    <property type="entry name" value="Ankyrin repeat-containing domain"/>
    <property type="match status" value="2"/>
</dbReference>
<dbReference type="PANTHER" id="PTHR23206:SF7">
    <property type="entry name" value="PROTEIN KINASE DOMAIN-CONTAINING PROTEIN"/>
    <property type="match status" value="1"/>
</dbReference>
<protein>
    <submittedName>
        <fullName evidence="4">Uncharacterized protein</fullName>
    </submittedName>
</protein>
<evidence type="ECO:0000313" key="4">
    <source>
        <dbReference type="EMBL" id="TXB95468.1"/>
    </source>
</evidence>
<feature type="repeat" description="ANK" evidence="3">
    <location>
        <begin position="331"/>
        <end position="363"/>
    </location>
</feature>